<evidence type="ECO:0000256" key="1">
    <source>
        <dbReference type="ARBA" id="ARBA00004123"/>
    </source>
</evidence>
<keyword evidence="5" id="KW-0156">Chromatin regulator</keyword>
<feature type="compositionally biased region" description="Polar residues" evidence="11">
    <location>
        <begin position="173"/>
        <end position="184"/>
    </location>
</feature>
<sequence length="320" mass="32995">MPDRSAEIKAAVRSIYDDMLANFVLDVAIATHRDYKRSRTVCGTCGTNCRSHLPIPPPPFSLHPAAAVRGDSSSAAPSRTASPQPQAQSSQEGRAGGYTAGPEKGTGGSTGIGSGSGRVDSSGNAFFDCLVCGRAIASTRYAPHLSSCLGLNGSTRRGAARSAAAKARLGANDRSSPSPYLQSENGDSDADSSSGKKSKKTSNANGKRGRSPSKPPSVLGKKSKFSSGTATPTPSIGRPALPPSKLGRPPKNRSPAQPPSPISVSSPDYSIVSSQDTGGMIGRKTLPTSMYDQPIIVDDQDAPGEEYVPGDESSEGPDDY</sequence>
<dbReference type="EMBL" id="JAODAN010000006">
    <property type="protein sequence ID" value="KAK1923731.1"/>
    <property type="molecule type" value="Genomic_DNA"/>
</dbReference>
<evidence type="ECO:0000256" key="4">
    <source>
        <dbReference type="ARBA" id="ARBA00022833"/>
    </source>
</evidence>
<feature type="compositionally biased region" description="Low complexity" evidence="11">
    <location>
        <begin position="262"/>
        <end position="276"/>
    </location>
</feature>
<dbReference type="GO" id="GO:0003713">
    <property type="term" value="F:transcription coactivator activity"/>
    <property type="evidence" value="ECO:0007669"/>
    <property type="project" value="TreeGrafter"/>
</dbReference>
<feature type="compositionally biased region" description="Low complexity" evidence="11">
    <location>
        <begin position="191"/>
        <end position="206"/>
    </location>
</feature>
<organism evidence="12 13">
    <name type="scientific">Papiliotrema laurentii</name>
    <name type="common">Cryptococcus laurentii</name>
    <dbReference type="NCBI Taxonomy" id="5418"/>
    <lineage>
        <taxon>Eukaryota</taxon>
        <taxon>Fungi</taxon>
        <taxon>Dikarya</taxon>
        <taxon>Basidiomycota</taxon>
        <taxon>Agaricomycotina</taxon>
        <taxon>Tremellomycetes</taxon>
        <taxon>Tremellales</taxon>
        <taxon>Rhynchogastremaceae</taxon>
        <taxon>Papiliotrema</taxon>
    </lineage>
</organism>
<dbReference type="InterPro" id="IPR051078">
    <property type="entry name" value="SGF11"/>
</dbReference>
<comment type="similarity">
    <text evidence="10">Belongs to the SGF11 family.</text>
</comment>
<dbReference type="PANTHER" id="PTHR46367">
    <property type="entry name" value="ATAXIN-7-LIKE PROTEIN 3"/>
    <property type="match status" value="1"/>
</dbReference>
<evidence type="ECO:0000256" key="5">
    <source>
        <dbReference type="ARBA" id="ARBA00022853"/>
    </source>
</evidence>
<dbReference type="Gene3D" id="3.30.160.60">
    <property type="entry name" value="Classic Zinc Finger"/>
    <property type="match status" value="1"/>
</dbReference>
<dbReference type="InterPro" id="IPR013246">
    <property type="entry name" value="SAGA_su_Sgf11"/>
</dbReference>
<evidence type="ECO:0000313" key="13">
    <source>
        <dbReference type="Proteomes" id="UP001182556"/>
    </source>
</evidence>
<reference evidence="12" key="1">
    <citation type="submission" date="2023-02" db="EMBL/GenBank/DDBJ databases">
        <title>Identification and recombinant expression of a fungal hydrolase from Papiliotrema laurentii that hydrolyzes apple cutin and clears colloidal polyester polyurethane.</title>
        <authorList>
            <consortium name="DOE Joint Genome Institute"/>
            <person name="Roman V.A."/>
            <person name="Bojanowski C."/>
            <person name="Crable B.R."/>
            <person name="Wagner D.N."/>
            <person name="Hung C.S."/>
            <person name="Nadeau L.J."/>
            <person name="Schratz L."/>
            <person name="Haridas S."/>
            <person name="Pangilinan J."/>
            <person name="Lipzen A."/>
            <person name="Na H."/>
            <person name="Yan M."/>
            <person name="Ng V."/>
            <person name="Grigoriev I.V."/>
            <person name="Spatafora J.W."/>
            <person name="Barlow D."/>
            <person name="Biffinger J."/>
            <person name="Kelley-Loughnane N."/>
            <person name="Varaljay V.A."/>
            <person name="Crookes-Goodson W.J."/>
        </authorList>
    </citation>
    <scope>NUCLEOTIDE SEQUENCE</scope>
    <source>
        <strain evidence="12">5307AH</strain>
    </source>
</reference>
<accession>A0AAD9CX72</accession>
<evidence type="ECO:0000256" key="8">
    <source>
        <dbReference type="ARBA" id="ARBA00023163"/>
    </source>
</evidence>
<protein>
    <recommendedName>
        <fullName evidence="10">SAGA-associated factor 11</fullName>
    </recommendedName>
</protein>
<dbReference type="GO" id="GO:0006357">
    <property type="term" value="P:regulation of transcription by RNA polymerase II"/>
    <property type="evidence" value="ECO:0007669"/>
    <property type="project" value="TreeGrafter"/>
</dbReference>
<evidence type="ECO:0000256" key="7">
    <source>
        <dbReference type="ARBA" id="ARBA00023159"/>
    </source>
</evidence>
<evidence type="ECO:0000313" key="12">
    <source>
        <dbReference type="EMBL" id="KAK1923731.1"/>
    </source>
</evidence>
<feature type="compositionally biased region" description="Polar residues" evidence="11">
    <location>
        <begin position="225"/>
        <end position="234"/>
    </location>
</feature>
<evidence type="ECO:0000256" key="11">
    <source>
        <dbReference type="SAM" id="MobiDB-lite"/>
    </source>
</evidence>
<evidence type="ECO:0000256" key="9">
    <source>
        <dbReference type="ARBA" id="ARBA00023242"/>
    </source>
</evidence>
<gene>
    <name evidence="12" type="ORF">DB88DRAFT_492235</name>
</gene>
<dbReference type="Proteomes" id="UP001182556">
    <property type="component" value="Unassembled WGS sequence"/>
</dbReference>
<keyword evidence="13" id="KW-1185">Reference proteome</keyword>
<comment type="caution">
    <text evidence="12">The sequence shown here is derived from an EMBL/GenBank/DDBJ whole genome shotgun (WGS) entry which is preliminary data.</text>
</comment>
<feature type="compositionally biased region" description="Gly residues" evidence="11">
    <location>
        <begin position="94"/>
        <end position="116"/>
    </location>
</feature>
<feature type="compositionally biased region" description="Acidic residues" evidence="11">
    <location>
        <begin position="298"/>
        <end position="320"/>
    </location>
</feature>
<dbReference type="GO" id="GO:0000124">
    <property type="term" value="C:SAGA complex"/>
    <property type="evidence" value="ECO:0007669"/>
    <property type="project" value="TreeGrafter"/>
</dbReference>
<feature type="region of interest" description="Disordered" evidence="11">
    <location>
        <begin position="162"/>
        <end position="320"/>
    </location>
</feature>
<keyword evidence="4" id="KW-0862">Zinc</keyword>
<keyword evidence="6" id="KW-0805">Transcription regulation</keyword>
<keyword evidence="8" id="KW-0804">Transcription</keyword>
<dbReference type="Pfam" id="PF08209">
    <property type="entry name" value="Sgf11"/>
    <property type="match status" value="1"/>
</dbReference>
<keyword evidence="7 10" id="KW-0010">Activator</keyword>
<dbReference type="GO" id="GO:0008270">
    <property type="term" value="F:zinc ion binding"/>
    <property type="evidence" value="ECO:0007669"/>
    <property type="project" value="UniProtKB-KW"/>
</dbReference>
<evidence type="ECO:0000256" key="3">
    <source>
        <dbReference type="ARBA" id="ARBA00022771"/>
    </source>
</evidence>
<evidence type="ECO:0000256" key="10">
    <source>
        <dbReference type="RuleBase" id="RU261113"/>
    </source>
</evidence>
<name>A0AAD9CX72_PAPLA</name>
<dbReference type="GO" id="GO:0071819">
    <property type="term" value="C:DUBm complex"/>
    <property type="evidence" value="ECO:0007669"/>
    <property type="project" value="TreeGrafter"/>
</dbReference>
<feature type="compositionally biased region" description="Low complexity" evidence="11">
    <location>
        <begin position="72"/>
        <end position="91"/>
    </location>
</feature>
<keyword evidence="3" id="KW-0863">Zinc-finger</keyword>
<proteinExistence type="inferred from homology"/>
<evidence type="ECO:0000256" key="2">
    <source>
        <dbReference type="ARBA" id="ARBA00022723"/>
    </source>
</evidence>
<keyword evidence="2" id="KW-0479">Metal-binding</keyword>
<feature type="region of interest" description="Disordered" evidence="11">
    <location>
        <begin position="60"/>
        <end position="117"/>
    </location>
</feature>
<comment type="subcellular location">
    <subcellularLocation>
        <location evidence="1 10">Nucleus</location>
    </subcellularLocation>
</comment>
<dbReference type="GO" id="GO:0006325">
    <property type="term" value="P:chromatin organization"/>
    <property type="evidence" value="ECO:0007669"/>
    <property type="project" value="UniProtKB-KW"/>
</dbReference>
<keyword evidence="9" id="KW-0539">Nucleus</keyword>
<dbReference type="PANTHER" id="PTHR46367:SF1">
    <property type="entry name" value="ATAXIN-7-LIKE PROTEIN 3"/>
    <property type="match status" value="1"/>
</dbReference>
<dbReference type="AlphaFoldDB" id="A0AAD9CX72"/>
<evidence type="ECO:0000256" key="6">
    <source>
        <dbReference type="ARBA" id="ARBA00023015"/>
    </source>
</evidence>